<evidence type="ECO:0000256" key="1">
    <source>
        <dbReference type="SAM" id="Phobius"/>
    </source>
</evidence>
<protein>
    <recommendedName>
        <fullName evidence="4">DUF1328 domain-containing protein</fullName>
    </recommendedName>
</protein>
<comment type="caution">
    <text evidence="2">The sequence shown here is derived from an EMBL/GenBank/DDBJ whole genome shotgun (WGS) entry which is preliminary data.</text>
</comment>
<keyword evidence="1" id="KW-0812">Transmembrane</keyword>
<dbReference type="AlphaFoldDB" id="A0A1G2FT58"/>
<accession>A0A1G2FT58</accession>
<evidence type="ECO:0000313" key="2">
    <source>
        <dbReference type="EMBL" id="OGZ41266.1"/>
    </source>
</evidence>
<gene>
    <name evidence="2" type="ORF">A3B04_03665</name>
</gene>
<keyword evidence="1" id="KW-1133">Transmembrane helix</keyword>
<name>A0A1G2FT58_9BACT</name>
<evidence type="ECO:0000313" key="3">
    <source>
        <dbReference type="Proteomes" id="UP000177126"/>
    </source>
</evidence>
<keyword evidence="1" id="KW-0472">Membrane</keyword>
<proteinExistence type="predicted"/>
<dbReference type="Proteomes" id="UP000177126">
    <property type="component" value="Unassembled WGS sequence"/>
</dbReference>
<evidence type="ECO:0008006" key="4">
    <source>
        <dbReference type="Google" id="ProtNLM"/>
    </source>
</evidence>
<organism evidence="2 3">
    <name type="scientific">Candidatus Portnoybacteria bacterium RIFCSPLOWO2_02_FULL_39_11</name>
    <dbReference type="NCBI Taxonomy" id="1802001"/>
    <lineage>
        <taxon>Bacteria</taxon>
        <taxon>Candidatus Portnoyibacteriota</taxon>
    </lineage>
</organism>
<reference evidence="2 3" key="1">
    <citation type="journal article" date="2016" name="Nat. Commun.">
        <title>Thousands of microbial genomes shed light on interconnected biogeochemical processes in an aquifer system.</title>
        <authorList>
            <person name="Anantharaman K."/>
            <person name="Brown C.T."/>
            <person name="Hug L.A."/>
            <person name="Sharon I."/>
            <person name="Castelle C.J."/>
            <person name="Probst A.J."/>
            <person name="Thomas B.C."/>
            <person name="Singh A."/>
            <person name="Wilkins M.J."/>
            <person name="Karaoz U."/>
            <person name="Brodie E.L."/>
            <person name="Williams K.H."/>
            <person name="Hubbard S.S."/>
            <person name="Banfield J.F."/>
        </authorList>
    </citation>
    <scope>NUCLEOTIDE SEQUENCE [LARGE SCALE GENOMIC DNA]</scope>
</reference>
<feature type="transmembrane region" description="Helical" evidence="1">
    <location>
        <begin position="37"/>
        <end position="55"/>
    </location>
</feature>
<feature type="transmembrane region" description="Helical" evidence="1">
    <location>
        <begin position="12"/>
        <end position="31"/>
    </location>
</feature>
<dbReference type="EMBL" id="MHNF01000015">
    <property type="protein sequence ID" value="OGZ41266.1"/>
    <property type="molecule type" value="Genomic_DNA"/>
</dbReference>
<sequence>MKRWNLVFMVKVWFVMMALLIVAALFGNQALYELAALAAKIMTGIIVVLIVMLLVSEFRKTNRLPTEWSNDG</sequence>